<dbReference type="Proteomes" id="UP001165297">
    <property type="component" value="Unassembled WGS sequence"/>
</dbReference>
<accession>A0ABS8AIR9</accession>
<protein>
    <submittedName>
        <fullName evidence="3">Uncharacterized protein</fullName>
    </submittedName>
</protein>
<keyword evidence="2" id="KW-0732">Signal</keyword>
<evidence type="ECO:0000256" key="2">
    <source>
        <dbReference type="SAM" id="SignalP"/>
    </source>
</evidence>
<feature type="compositionally biased region" description="Basic and acidic residues" evidence="1">
    <location>
        <begin position="88"/>
        <end position="146"/>
    </location>
</feature>
<organism evidence="3 4">
    <name type="scientific">Hymenobacter nitidus</name>
    <dbReference type="NCBI Taxonomy" id="2880929"/>
    <lineage>
        <taxon>Bacteria</taxon>
        <taxon>Pseudomonadati</taxon>
        <taxon>Bacteroidota</taxon>
        <taxon>Cytophagia</taxon>
        <taxon>Cytophagales</taxon>
        <taxon>Hymenobacteraceae</taxon>
        <taxon>Hymenobacter</taxon>
    </lineage>
</organism>
<evidence type="ECO:0000256" key="1">
    <source>
        <dbReference type="SAM" id="MobiDB-lite"/>
    </source>
</evidence>
<name>A0ABS8AIR9_9BACT</name>
<reference evidence="3" key="1">
    <citation type="submission" date="2021-10" db="EMBL/GenBank/DDBJ databases">
        <authorList>
            <person name="Dean J.D."/>
            <person name="Kim M.K."/>
            <person name="Newey C.N."/>
            <person name="Stoker T.S."/>
            <person name="Thompson D.W."/>
            <person name="Grose J.H."/>
        </authorList>
    </citation>
    <scope>NUCLEOTIDE SEQUENCE</scope>
    <source>
        <strain evidence="3">BT635</strain>
    </source>
</reference>
<keyword evidence="4" id="KW-1185">Reference proteome</keyword>
<dbReference type="RefSeq" id="WP_226188209.1">
    <property type="nucleotide sequence ID" value="NZ_JAJADQ010000009.1"/>
</dbReference>
<feature type="chain" id="PRO_5045758229" evidence="2">
    <location>
        <begin position="23"/>
        <end position="146"/>
    </location>
</feature>
<feature type="region of interest" description="Disordered" evidence="1">
    <location>
        <begin position="22"/>
        <end position="146"/>
    </location>
</feature>
<proteinExistence type="predicted"/>
<dbReference type="EMBL" id="JAJADQ010000009">
    <property type="protein sequence ID" value="MCB2379384.1"/>
    <property type="molecule type" value="Genomic_DNA"/>
</dbReference>
<sequence>MKTSLLSLAAAFTLLASTASVAAPLPGADWKENARREAERRRDDRNDKDFNYGYDRNHRVTPAEKARWEAAHRNDRNNGRSESYTSAERARQERLETLRRQEEARQRNNRNDRDSNYGYDRSHRVTAAEKARWEAAHKNDRYDGRR</sequence>
<evidence type="ECO:0000313" key="4">
    <source>
        <dbReference type="Proteomes" id="UP001165297"/>
    </source>
</evidence>
<feature type="signal peptide" evidence="2">
    <location>
        <begin position="1"/>
        <end position="22"/>
    </location>
</feature>
<feature type="compositionally biased region" description="Basic and acidic residues" evidence="1">
    <location>
        <begin position="29"/>
        <end position="79"/>
    </location>
</feature>
<comment type="caution">
    <text evidence="3">The sequence shown here is derived from an EMBL/GenBank/DDBJ whole genome shotgun (WGS) entry which is preliminary data.</text>
</comment>
<evidence type="ECO:0000313" key="3">
    <source>
        <dbReference type="EMBL" id="MCB2379384.1"/>
    </source>
</evidence>
<gene>
    <name evidence="3" type="ORF">LGH70_17430</name>
</gene>